<comment type="caution">
    <text evidence="3">The sequence shown here is derived from an EMBL/GenBank/DDBJ whole genome shotgun (WGS) entry which is preliminary data.</text>
</comment>
<feature type="domain" description="Mce/MlaD" evidence="1">
    <location>
        <begin position="38"/>
        <end position="116"/>
    </location>
</feature>
<dbReference type="Proteomes" id="UP000812982">
    <property type="component" value="Unassembled WGS sequence"/>
</dbReference>
<dbReference type="InterPro" id="IPR003399">
    <property type="entry name" value="Mce/MlaD"/>
</dbReference>
<evidence type="ECO:0000313" key="4">
    <source>
        <dbReference type="Proteomes" id="UP000812982"/>
    </source>
</evidence>
<protein>
    <submittedName>
        <fullName evidence="3">MCE family protein</fullName>
    </submittedName>
</protein>
<dbReference type="RefSeq" id="WP_217155812.1">
    <property type="nucleotide sequence ID" value="NZ_VOMB01000010.1"/>
</dbReference>
<gene>
    <name evidence="3" type="ORF">FR943_08110</name>
</gene>
<sequence>MRTRARMLIWLAGFMTVCLALTWTILVTLRREVHGDTFTYIAQFTDVTGLREGSDVRVAGVRVGRVDDVALDDPGSGESSLATVRFRVQRDQPLYGNTKASVVYQNIIGQRYLGLTLADFGRPERLADGATIPVQHTEPSFDVTNLLNGFEPMFTLLDPTNRGNLSNALINALQGDSDSVVVLVAQTSELAQSMAGPDQVLGRVIDSLNAVTENLAARGNQLQTTLVQMRSVIAGLNARRDELVGSTGSITTTVSRLSEIATATQPDLHDLLSREPGMLSTMVANHDGWATLGSNLPAILKGLSRITGDSTAMSAMPCDFNFTLFNFLKPIIPSIVNAATPGGQRKYSAKCR</sequence>
<dbReference type="Pfam" id="PF02470">
    <property type="entry name" value="MlaD"/>
    <property type="match status" value="1"/>
</dbReference>
<accession>A0ABS6KJW8</accession>
<keyword evidence="4" id="KW-1185">Reference proteome</keyword>
<name>A0ABS6KJW8_9MYCO</name>
<evidence type="ECO:0000259" key="1">
    <source>
        <dbReference type="Pfam" id="PF02470"/>
    </source>
</evidence>
<evidence type="ECO:0000259" key="2">
    <source>
        <dbReference type="Pfam" id="PF11887"/>
    </source>
</evidence>
<feature type="domain" description="Mammalian cell entry C-terminal" evidence="2">
    <location>
        <begin position="123"/>
        <end position="282"/>
    </location>
</feature>
<reference evidence="3 4" key="1">
    <citation type="journal article" date="2021" name="Sci. Rep.">
        <title>Phenotypic and genomic hallmarks of a novel, potentially pathogenic rapidly growing Mycobacterium species related to the Mycobacterium fortuitum complex.</title>
        <authorList>
            <person name="Gharbi R."/>
            <person name="Khanna V."/>
            <person name="Frigui W."/>
            <person name="Mhenni B."/>
            <person name="Brosch R."/>
            <person name="Mardassi H."/>
        </authorList>
    </citation>
    <scope>NUCLEOTIDE SEQUENCE [LARGE SCALE GENOMIC DNA]</scope>
    <source>
        <strain evidence="3 4">TNTM28</strain>
    </source>
</reference>
<proteinExistence type="predicted"/>
<dbReference type="InterPro" id="IPR005693">
    <property type="entry name" value="Mce"/>
</dbReference>
<evidence type="ECO:0000313" key="3">
    <source>
        <dbReference type="EMBL" id="MBU9763804.1"/>
    </source>
</evidence>
<dbReference type="PANTHER" id="PTHR33371">
    <property type="entry name" value="INTERMEMBRANE PHOSPHOLIPID TRANSPORT SYSTEM BINDING PROTEIN MLAD-RELATED"/>
    <property type="match status" value="1"/>
</dbReference>
<organism evidence="3 4">
    <name type="scientific">[Mycobacterium] fortunisiensis</name>
    <dbReference type="NCBI Taxonomy" id="2600579"/>
    <lineage>
        <taxon>Bacteria</taxon>
        <taxon>Bacillati</taxon>
        <taxon>Actinomycetota</taxon>
        <taxon>Actinomycetes</taxon>
        <taxon>Mycobacteriales</taxon>
        <taxon>Mycobacteriaceae</taxon>
        <taxon>Mycolicibacterium</taxon>
    </lineage>
</organism>
<dbReference type="Pfam" id="PF11887">
    <property type="entry name" value="Mce4_CUP1"/>
    <property type="match status" value="1"/>
</dbReference>
<dbReference type="NCBIfam" id="TIGR00996">
    <property type="entry name" value="Mtu_fam_mce"/>
    <property type="match status" value="1"/>
</dbReference>
<dbReference type="PANTHER" id="PTHR33371:SF17">
    <property type="entry name" value="MCE-FAMILY PROTEIN MCE1B"/>
    <property type="match status" value="1"/>
</dbReference>
<dbReference type="InterPro" id="IPR024516">
    <property type="entry name" value="Mce_C"/>
</dbReference>
<dbReference type="InterPro" id="IPR052336">
    <property type="entry name" value="MlaD_Phospholipid_Transporter"/>
</dbReference>
<dbReference type="EMBL" id="VOMB01000010">
    <property type="protein sequence ID" value="MBU9763804.1"/>
    <property type="molecule type" value="Genomic_DNA"/>
</dbReference>